<proteinExistence type="predicted"/>
<dbReference type="SUPFAM" id="SSF54626">
    <property type="entry name" value="Chalcone isomerase"/>
    <property type="match status" value="1"/>
</dbReference>
<dbReference type="InterPro" id="IPR016088">
    <property type="entry name" value="Chalcone_isomerase_3-sand"/>
</dbReference>
<accession>A0A7C9PEL6</accession>
<dbReference type="GO" id="GO:0016872">
    <property type="term" value="F:intramolecular lyase activity"/>
    <property type="evidence" value="ECO:0007669"/>
    <property type="project" value="InterPro"/>
</dbReference>
<protein>
    <recommendedName>
        <fullName evidence="2">Chalcone isomerase domain-containing protein</fullName>
    </recommendedName>
</protein>
<keyword evidence="1" id="KW-0732">Signal</keyword>
<gene>
    <name evidence="3" type="ORF">G3A44_01355</name>
</gene>
<dbReference type="InterPro" id="IPR036298">
    <property type="entry name" value="Chalcone_isomerase_sf"/>
</dbReference>
<dbReference type="Pfam" id="PF16036">
    <property type="entry name" value="Chalcone_3"/>
    <property type="match status" value="1"/>
</dbReference>
<evidence type="ECO:0000256" key="1">
    <source>
        <dbReference type="SAM" id="SignalP"/>
    </source>
</evidence>
<dbReference type="Proteomes" id="UP000484255">
    <property type="component" value="Unassembled WGS sequence"/>
</dbReference>
<evidence type="ECO:0000313" key="3">
    <source>
        <dbReference type="EMBL" id="NDY89835.1"/>
    </source>
</evidence>
<name>A0A7C9PEL6_9BURK</name>
<evidence type="ECO:0000313" key="4">
    <source>
        <dbReference type="Proteomes" id="UP000484255"/>
    </source>
</evidence>
<dbReference type="InterPro" id="IPR016087">
    <property type="entry name" value="Chalcone_isomerase"/>
</dbReference>
<keyword evidence="4" id="KW-1185">Reference proteome</keyword>
<dbReference type="AlphaFoldDB" id="A0A7C9PEL6"/>
<comment type="caution">
    <text evidence="3">The sequence shown here is derived from an EMBL/GenBank/DDBJ whole genome shotgun (WGS) entry which is preliminary data.</text>
</comment>
<feature type="chain" id="PRO_5028952953" description="Chalcone isomerase domain-containing protein" evidence="1">
    <location>
        <begin position="30"/>
        <end position="198"/>
    </location>
</feature>
<organism evidence="3 4">
    <name type="scientific">Ideonella livida</name>
    <dbReference type="NCBI Taxonomy" id="2707176"/>
    <lineage>
        <taxon>Bacteria</taxon>
        <taxon>Pseudomonadati</taxon>
        <taxon>Pseudomonadota</taxon>
        <taxon>Betaproteobacteria</taxon>
        <taxon>Burkholderiales</taxon>
        <taxon>Sphaerotilaceae</taxon>
        <taxon>Ideonella</taxon>
    </lineage>
</organism>
<sequence length="198" mass="21648">MIVQPHTSLATRRWLAACTLALASAAVQAAPTTTRFEPTTQVQGQALLLNGTGTRVRAVFKVYDMALYTTRKVSTTQDLLNLGGAKKLHFAALRELPGTDLGLLFLKGLQANSTKEQVQKHTTSSTRLIEIFSGKNKLMPGDTFTMEFIPDKGTQFYIQEQAQGGPVGDAEFFEMILKIWFGPASVDTGLRDALLGQR</sequence>
<dbReference type="Gene3D" id="3.50.70.10">
    <property type="match status" value="1"/>
</dbReference>
<feature type="signal peptide" evidence="1">
    <location>
        <begin position="1"/>
        <end position="29"/>
    </location>
</feature>
<dbReference type="RefSeq" id="WP_163455683.1">
    <property type="nucleotide sequence ID" value="NZ_JAAGOH010000001.1"/>
</dbReference>
<feature type="domain" description="Chalcone isomerase" evidence="2">
    <location>
        <begin position="35"/>
        <end position="196"/>
    </location>
</feature>
<evidence type="ECO:0000259" key="2">
    <source>
        <dbReference type="Pfam" id="PF16036"/>
    </source>
</evidence>
<reference evidence="3 4" key="1">
    <citation type="submission" date="2020-02" db="EMBL/GenBank/DDBJ databases">
        <title>Ideonella bacterium strain TBM-1.</title>
        <authorList>
            <person name="Chen W.-M."/>
        </authorList>
    </citation>
    <scope>NUCLEOTIDE SEQUENCE [LARGE SCALE GENOMIC DNA]</scope>
    <source>
        <strain evidence="3 4">TBM-1</strain>
    </source>
</reference>
<dbReference type="EMBL" id="JAAGOH010000001">
    <property type="protein sequence ID" value="NDY89835.1"/>
    <property type="molecule type" value="Genomic_DNA"/>
</dbReference>